<reference evidence="2 3" key="1">
    <citation type="submission" date="2018-03" db="EMBL/GenBank/DDBJ databases">
        <title>Draft Genome Sequences of the Obligatory Marine Myxobacteria Enhygromyxa salina SWB005.</title>
        <authorList>
            <person name="Poehlein A."/>
            <person name="Moghaddam J.A."/>
            <person name="Harms H."/>
            <person name="Alanjari M."/>
            <person name="Koenig G.M."/>
            <person name="Daniel R."/>
            <person name="Schaeberle T.F."/>
        </authorList>
    </citation>
    <scope>NUCLEOTIDE SEQUENCE [LARGE SCALE GENOMIC DNA]</scope>
    <source>
        <strain evidence="2 3">SWB005</strain>
    </source>
</reference>
<evidence type="ECO:0000256" key="1">
    <source>
        <dbReference type="SAM" id="Phobius"/>
    </source>
</evidence>
<evidence type="ECO:0008006" key="4">
    <source>
        <dbReference type="Google" id="ProtNLM"/>
    </source>
</evidence>
<keyword evidence="1" id="KW-1133">Transmembrane helix</keyword>
<dbReference type="AlphaFoldDB" id="A0A2S9XJI0"/>
<feature type="transmembrane region" description="Helical" evidence="1">
    <location>
        <begin position="398"/>
        <end position="420"/>
    </location>
</feature>
<dbReference type="EMBL" id="PVNK01000199">
    <property type="protein sequence ID" value="PRP93028.1"/>
    <property type="molecule type" value="Genomic_DNA"/>
</dbReference>
<gene>
    <name evidence="2" type="ORF">ENSA5_45890</name>
</gene>
<feature type="transmembrane region" description="Helical" evidence="1">
    <location>
        <begin position="373"/>
        <end position="392"/>
    </location>
</feature>
<feature type="transmembrane region" description="Helical" evidence="1">
    <location>
        <begin position="21"/>
        <end position="41"/>
    </location>
</feature>
<evidence type="ECO:0000313" key="2">
    <source>
        <dbReference type="EMBL" id="PRP93028.1"/>
    </source>
</evidence>
<organism evidence="2 3">
    <name type="scientific">Enhygromyxa salina</name>
    <dbReference type="NCBI Taxonomy" id="215803"/>
    <lineage>
        <taxon>Bacteria</taxon>
        <taxon>Pseudomonadati</taxon>
        <taxon>Myxococcota</taxon>
        <taxon>Polyangia</taxon>
        <taxon>Nannocystales</taxon>
        <taxon>Nannocystaceae</taxon>
        <taxon>Enhygromyxa</taxon>
    </lineage>
</organism>
<feature type="transmembrane region" description="Helical" evidence="1">
    <location>
        <begin position="248"/>
        <end position="266"/>
    </location>
</feature>
<keyword evidence="1" id="KW-0812">Transmembrane</keyword>
<dbReference type="Proteomes" id="UP000237968">
    <property type="component" value="Unassembled WGS sequence"/>
</dbReference>
<name>A0A2S9XJI0_9BACT</name>
<protein>
    <recommendedName>
        <fullName evidence="4">Glycosyltransferase RgtA/B/C/D-like domain-containing protein</fullName>
    </recommendedName>
</protein>
<accession>A0A2S9XJI0</accession>
<keyword evidence="1" id="KW-0472">Membrane</keyword>
<keyword evidence="3" id="KW-1185">Reference proteome</keyword>
<comment type="caution">
    <text evidence="2">The sequence shown here is derived from an EMBL/GenBank/DDBJ whole genome shotgun (WGS) entry which is preliminary data.</text>
</comment>
<sequence length="655" mass="71658">MSFGRDVSPRRRQPPSERERRRYLVFLGVVALIGVALRWSATRVGPMSDDFMQHAMIAGLYPGEGYAPFDLYGFLRPGVMAAHVDKGTAPWWSVPELHGTVLRPLASLLLWLDHKLLPGRAELWHVHTMLWFAASIVAIGLAARRLLPRSFAIITVLLYTCDAGLVSPLAWLANRCVLVCATFGFLAIWAHVEWRKPDPYSPAWLQRRGGVLVGVLMAASISAGEYGLGVLAYLVAWELFAGEGPARARARALVPALIPVALYLIAHKLLGYGTFGAEVYADPFHTPGGYLGWAVKRVPKLITAGFWSVPGATIHVFRFGLPARLEHLWVPPNPSPDDYHAAHVSMALWGVALATLALVLARASWYDDERRALRALGVGGFLGLLPIAVAPAHSRLLIVAQLGLCALVAAVLVGCTRLIIGRTGDGTRERTLATRLRGLALVPIAGLLAWVHTVGDLRWGNAYIEHLDQLQASNIAAFTRGDLLEHELGGRDVVILNAPSQSIGLLGEFVLSSAGWPTPASWRPLSLGGDFAMVATRPAPDTLDLFAIQGAWMHTAGELFFRREDQPLRKGDVLDHPRLRAEIIADRDGHPVRVRFRFDRDLDDPSLLFVVAKPDGLQRWRVPAVGGRSVVPLPRLPPVDDPDAIRFPPPPKKNL</sequence>
<dbReference type="OrthoDB" id="5512260at2"/>
<feature type="transmembrane region" description="Helical" evidence="1">
    <location>
        <begin position="124"/>
        <end position="143"/>
    </location>
</feature>
<feature type="transmembrane region" description="Helical" evidence="1">
    <location>
        <begin position="211"/>
        <end position="236"/>
    </location>
</feature>
<feature type="transmembrane region" description="Helical" evidence="1">
    <location>
        <begin position="341"/>
        <end position="361"/>
    </location>
</feature>
<proteinExistence type="predicted"/>
<evidence type="ECO:0000313" key="3">
    <source>
        <dbReference type="Proteomes" id="UP000237968"/>
    </source>
</evidence>
<dbReference type="RefSeq" id="WP_106393851.1">
    <property type="nucleotide sequence ID" value="NZ_PVNK01000199.1"/>
</dbReference>
<feature type="transmembrane region" description="Helical" evidence="1">
    <location>
        <begin position="172"/>
        <end position="190"/>
    </location>
</feature>
<feature type="transmembrane region" description="Helical" evidence="1">
    <location>
        <begin position="432"/>
        <end position="451"/>
    </location>
</feature>